<feature type="region of interest" description="Disordered" evidence="2">
    <location>
        <begin position="68"/>
        <end position="142"/>
    </location>
</feature>
<keyword evidence="1" id="KW-0863">Zinc-finger</keyword>
<sequence>LTSINKNKKKSFLNFLLFNKSTNEINVVDIEMVAIMKSATTSSQSPTPQSVGTSIVQIPSAAAVVLHNQQTKNKRKNFNPRCSTSADENDMNSSTTVDSMLTVTTASNDPDPSSPTPSNPPPNLHQNASPTPTAIRNSPFKFDGDPRIAFEAMSINWRKLLESQQANQSNEFRDFENNKFYNIPNTNFSIAKSAFGIAAAAAAAQQQTLAMSQNEASDPQSRIEFACNAFNVMQELVKAYGPFISPTDIVDAFKKQAAVESTSLEPPTPPRTPIIASQFDVSRPTSCNATTLNDGGITRPQAHEQNAYKSPRSVNNDADESVNTTSRPSSPWSNVSQAAASTSISVAPPSKLMGNDNFNADRLSRTSSTNDTTARDDHSDGEQEDDEEDNSSATHAFDLSYQYNEESNGSGSGDDQGSEGGTTTNSFELAMARKDSFTDRSNDIFFSPLLQQTLQNEEKLFNADGSKYFKKYSSFLDCNNEQCIAENIREHYHCYDIACLGKVLSKKEEISRHHKWHKKRNDSLNHGFLRFSSSDDCAPQFVNCSHNRKQTHYHCLQPNCDKVYISTSDVQMHSNYHRKDSAIYQEGFQRFRGTEECNVVHCTFKGQRTTHFHCRRKDCKYTFKNKADMEKHKTFHIKDEQLARDGFKKFLKTEACPYDKCRFSRSGNHIHCVRENCYYVLHSSGQLISHKRKHDRMESEQAYRRFKIAQKMATNSALTVGGTGVSGGIVSPDLKFPLATKLPSDYKSLLPGDLSVSLSSNKLAGVDGHSKDVEKPTLPVDILQQIHLQQQQVHQQNMMLQMMGLDNSRDVRGTPMDRITNLPGRQSTDSLEEGIPKSIIPNADFLDMKTSSVEQIEYLTQTYFTDVCSMQNDSRAASPLNGPQDRPLNLKSPKKSEVLECFMTISEPHLHCLIKGCEMVISKNNGDVAEHMRMHELARMGGATEEMLQIAPSVQITSIDGLFNRKRGRPPKNRVVEVYNNIQQSPQAIFTSFKLEKNEQSPLHSASQSKSINNDHQTTSGKSFRFFHRMERCEAAVQCPYDKLLHFHCAVTDRCHFATNFPNVMDSHVDEFHSNGATVPDGFEYFDVNFDCQMYRCSYRKNSSHYHCINCKETIKKIMDLANHECRSVINVQSNNFAQITDLKIMQNNNNENVNGDSGVHASKSASCDYDDGENMDTCAGEMSGNLTDSCGSEKMNSSEIKIAAQTDDKDKVSVVRAAGTYFPQNSDNEQAFSDAMKLKIHYLKHQSSKLGHSIETVENSKTLSMSKEDPTTPEPLKLLGKDSEPEDLTKSSSHKAPPSNQSN</sequence>
<feature type="domain" description="C2H2-type" evidence="3">
    <location>
        <begin position="612"/>
        <end position="641"/>
    </location>
</feature>
<keyword evidence="5" id="KW-1185">Reference proteome</keyword>
<dbReference type="PANTHER" id="PTHR12451">
    <property type="entry name" value="TRANSCRIPTION FACTOR CASTOR PROTEIN MING -RELATED"/>
    <property type="match status" value="1"/>
</dbReference>
<feature type="compositionally biased region" description="Pro residues" evidence="2">
    <location>
        <begin position="112"/>
        <end position="123"/>
    </location>
</feature>
<feature type="non-terminal residue" evidence="4">
    <location>
        <position position="1"/>
    </location>
</feature>
<feature type="non-terminal residue" evidence="4">
    <location>
        <position position="1304"/>
    </location>
</feature>
<evidence type="ECO:0000259" key="3">
    <source>
        <dbReference type="PROSITE" id="PS50157"/>
    </source>
</evidence>
<evidence type="ECO:0000313" key="4">
    <source>
        <dbReference type="EMBL" id="KAJ6643934.1"/>
    </source>
</evidence>
<dbReference type="InterPro" id="IPR013087">
    <property type="entry name" value="Znf_C2H2_type"/>
</dbReference>
<comment type="caution">
    <text evidence="4">The sequence shown here is derived from an EMBL/GenBank/DDBJ whole genome shotgun (WGS) entry which is preliminary data.</text>
</comment>
<evidence type="ECO:0000313" key="5">
    <source>
        <dbReference type="Proteomes" id="UP001151699"/>
    </source>
</evidence>
<dbReference type="PROSITE" id="PS00028">
    <property type="entry name" value="ZINC_FINGER_C2H2_1"/>
    <property type="match status" value="3"/>
</dbReference>
<dbReference type="EMBL" id="WJQU01000002">
    <property type="protein sequence ID" value="KAJ6643934.1"/>
    <property type="molecule type" value="Genomic_DNA"/>
</dbReference>
<feature type="compositionally biased region" description="Gly residues" evidence="2">
    <location>
        <begin position="410"/>
        <end position="420"/>
    </location>
</feature>
<accession>A0A9Q0S3Z4</accession>
<feature type="region of interest" description="Disordered" evidence="2">
    <location>
        <begin position="281"/>
        <end position="424"/>
    </location>
</feature>
<keyword evidence="1" id="KW-0862">Zinc</keyword>
<gene>
    <name evidence="4" type="primary">cas</name>
    <name evidence="4" type="ORF">Bhyg_08899</name>
</gene>
<feature type="region of interest" description="Disordered" evidence="2">
    <location>
        <begin position="1249"/>
        <end position="1304"/>
    </location>
</feature>
<keyword evidence="1" id="KW-0479">Metal-binding</keyword>
<feature type="compositionally biased region" description="Basic and acidic residues" evidence="2">
    <location>
        <begin position="1280"/>
        <end position="1290"/>
    </location>
</feature>
<dbReference type="GO" id="GO:0000981">
    <property type="term" value="F:DNA-binding transcription factor activity, RNA polymerase II-specific"/>
    <property type="evidence" value="ECO:0007669"/>
    <property type="project" value="TreeGrafter"/>
</dbReference>
<dbReference type="GO" id="GO:0045664">
    <property type="term" value="P:regulation of neuron differentiation"/>
    <property type="evidence" value="ECO:0007669"/>
    <property type="project" value="TreeGrafter"/>
</dbReference>
<feature type="domain" description="C2H2-type" evidence="3">
    <location>
        <begin position="553"/>
        <end position="582"/>
    </location>
</feature>
<dbReference type="GO" id="GO:0005634">
    <property type="term" value="C:nucleus"/>
    <property type="evidence" value="ECO:0007669"/>
    <property type="project" value="TreeGrafter"/>
</dbReference>
<feature type="compositionally biased region" description="Polar residues" evidence="2">
    <location>
        <begin position="124"/>
        <end position="136"/>
    </location>
</feature>
<dbReference type="SMART" id="SM00355">
    <property type="entry name" value="ZnF_C2H2"/>
    <property type="match status" value="4"/>
</dbReference>
<name>A0A9Q0S3Z4_9DIPT</name>
<dbReference type="PANTHER" id="PTHR12451:SF0">
    <property type="entry name" value="ZINC FINGER PROTEIN CASTOR HOMOLOG 1"/>
    <property type="match status" value="1"/>
</dbReference>
<evidence type="ECO:0000256" key="1">
    <source>
        <dbReference type="PROSITE-ProRule" id="PRU00042"/>
    </source>
</evidence>
<dbReference type="Proteomes" id="UP001151699">
    <property type="component" value="Chromosome B"/>
</dbReference>
<dbReference type="GO" id="GO:0045944">
    <property type="term" value="P:positive regulation of transcription by RNA polymerase II"/>
    <property type="evidence" value="ECO:0007669"/>
    <property type="project" value="TreeGrafter"/>
</dbReference>
<feature type="compositionally biased region" description="Polar residues" evidence="2">
    <location>
        <begin position="303"/>
        <end position="345"/>
    </location>
</feature>
<dbReference type="PROSITE" id="PS50157">
    <property type="entry name" value="ZINC_FINGER_C2H2_2"/>
    <property type="match status" value="2"/>
</dbReference>
<proteinExistence type="predicted"/>
<dbReference type="InterPro" id="IPR040373">
    <property type="entry name" value="CASZ1"/>
</dbReference>
<dbReference type="GO" id="GO:0000977">
    <property type="term" value="F:RNA polymerase II transcription regulatory region sequence-specific DNA binding"/>
    <property type="evidence" value="ECO:0007669"/>
    <property type="project" value="TreeGrafter"/>
</dbReference>
<feature type="compositionally biased region" description="Polar residues" evidence="2">
    <location>
        <begin position="80"/>
        <end position="106"/>
    </location>
</feature>
<organism evidence="4 5">
    <name type="scientific">Pseudolycoriella hygida</name>
    <dbReference type="NCBI Taxonomy" id="35572"/>
    <lineage>
        <taxon>Eukaryota</taxon>
        <taxon>Metazoa</taxon>
        <taxon>Ecdysozoa</taxon>
        <taxon>Arthropoda</taxon>
        <taxon>Hexapoda</taxon>
        <taxon>Insecta</taxon>
        <taxon>Pterygota</taxon>
        <taxon>Neoptera</taxon>
        <taxon>Endopterygota</taxon>
        <taxon>Diptera</taxon>
        <taxon>Nematocera</taxon>
        <taxon>Sciaroidea</taxon>
        <taxon>Sciaridae</taxon>
        <taxon>Pseudolycoriella</taxon>
    </lineage>
</organism>
<dbReference type="GO" id="GO:0008270">
    <property type="term" value="F:zinc ion binding"/>
    <property type="evidence" value="ECO:0007669"/>
    <property type="project" value="UniProtKB-KW"/>
</dbReference>
<feature type="compositionally biased region" description="Polar residues" evidence="2">
    <location>
        <begin position="1257"/>
        <end position="1266"/>
    </location>
</feature>
<protein>
    <submittedName>
        <fullName evidence="4">Transcription factor castor</fullName>
    </submittedName>
</protein>
<feature type="compositionally biased region" description="Polar residues" evidence="2">
    <location>
        <begin position="281"/>
        <end position="293"/>
    </location>
</feature>
<evidence type="ECO:0000256" key="2">
    <source>
        <dbReference type="SAM" id="MobiDB-lite"/>
    </source>
</evidence>
<reference evidence="4" key="1">
    <citation type="submission" date="2022-07" db="EMBL/GenBank/DDBJ databases">
        <authorList>
            <person name="Trinca V."/>
            <person name="Uliana J.V.C."/>
            <person name="Torres T.T."/>
            <person name="Ward R.J."/>
            <person name="Monesi N."/>
        </authorList>
    </citation>
    <scope>NUCLEOTIDE SEQUENCE</scope>
    <source>
        <strain evidence="4">HSMRA1968</strain>
        <tissue evidence="4">Whole embryos</tissue>
    </source>
</reference>
<dbReference type="OrthoDB" id="10063916at2759"/>